<protein>
    <submittedName>
        <fullName evidence="7">LysE family translocator</fullName>
    </submittedName>
</protein>
<evidence type="ECO:0000256" key="2">
    <source>
        <dbReference type="ARBA" id="ARBA00022475"/>
    </source>
</evidence>
<dbReference type="Proteomes" id="UP000683436">
    <property type="component" value="Plasmid megaplasmid"/>
</dbReference>
<comment type="subcellular location">
    <subcellularLocation>
        <location evidence="1">Cell membrane</location>
        <topology evidence="1">Multi-pass membrane protein</topology>
    </subcellularLocation>
</comment>
<feature type="transmembrane region" description="Helical" evidence="6">
    <location>
        <begin position="41"/>
        <end position="66"/>
    </location>
</feature>
<keyword evidence="7" id="KW-0614">Plasmid</keyword>
<evidence type="ECO:0000256" key="3">
    <source>
        <dbReference type="ARBA" id="ARBA00022692"/>
    </source>
</evidence>
<geneLocation type="plasmid" evidence="7 8">
    <name>megaplasmid</name>
</geneLocation>
<evidence type="ECO:0000313" key="7">
    <source>
        <dbReference type="EMBL" id="QWV19446.1"/>
    </source>
</evidence>
<keyword evidence="4 6" id="KW-1133">Transmembrane helix</keyword>
<dbReference type="InterPro" id="IPR001123">
    <property type="entry name" value="LeuE-type"/>
</dbReference>
<evidence type="ECO:0000256" key="4">
    <source>
        <dbReference type="ARBA" id="ARBA00022989"/>
    </source>
</evidence>
<proteinExistence type="predicted"/>
<sequence>MIDIPLLLTFIAAASILTITPGVDTAIVLRAATVDGRRQAVAASVGISLGCLVWGAAVSLGLGALLQASEMAYTIVKCAGAAYLVWLGAKLLLKPRSMLDSKAVKEHSSNNGDAFWRGFLANLLNPKVGVFYVTFLPQFVPAGASVASYSFLLAFLHVMLTLLWFSILIAATVPLSSFLRQPSAVKTLDRLTGGILVAFGVKLATSSAPRE</sequence>
<gene>
    <name evidence="7" type="ORF">KQ248_22715</name>
</gene>
<evidence type="ECO:0000256" key="1">
    <source>
        <dbReference type="ARBA" id="ARBA00004651"/>
    </source>
</evidence>
<keyword evidence="2" id="KW-1003">Cell membrane</keyword>
<organism evidence="7 8">
    <name type="scientific">Stutzerimonas zhaodongensis</name>
    <dbReference type="NCBI Taxonomy" id="1176257"/>
    <lineage>
        <taxon>Bacteria</taxon>
        <taxon>Pseudomonadati</taxon>
        <taxon>Pseudomonadota</taxon>
        <taxon>Gammaproteobacteria</taxon>
        <taxon>Pseudomonadales</taxon>
        <taxon>Pseudomonadaceae</taxon>
        <taxon>Stutzerimonas</taxon>
    </lineage>
</organism>
<feature type="transmembrane region" description="Helical" evidence="6">
    <location>
        <begin position="147"/>
        <end position="171"/>
    </location>
</feature>
<dbReference type="EMBL" id="CP076684">
    <property type="protein sequence ID" value="QWV19446.1"/>
    <property type="molecule type" value="Genomic_DNA"/>
</dbReference>
<name>A0ABX8J072_9GAMM</name>
<dbReference type="Pfam" id="PF01810">
    <property type="entry name" value="LysE"/>
    <property type="match status" value="1"/>
</dbReference>
<dbReference type="PIRSF" id="PIRSF006324">
    <property type="entry name" value="LeuE"/>
    <property type="match status" value="1"/>
</dbReference>
<feature type="transmembrane region" description="Helical" evidence="6">
    <location>
        <begin position="114"/>
        <end position="135"/>
    </location>
</feature>
<dbReference type="PANTHER" id="PTHR30086">
    <property type="entry name" value="ARGININE EXPORTER PROTEIN ARGO"/>
    <property type="match status" value="1"/>
</dbReference>
<feature type="transmembrane region" description="Helical" evidence="6">
    <location>
        <begin position="72"/>
        <end position="93"/>
    </location>
</feature>
<evidence type="ECO:0000256" key="6">
    <source>
        <dbReference type="SAM" id="Phobius"/>
    </source>
</evidence>
<feature type="transmembrane region" description="Helical" evidence="6">
    <location>
        <begin position="6"/>
        <end position="29"/>
    </location>
</feature>
<reference evidence="7 8" key="1">
    <citation type="submission" date="2021-06" db="EMBL/GenBank/DDBJ databases">
        <title>Microbial metabolic specificity influences pelagic lipid remineralization.</title>
        <authorList>
            <person name="Behrendt L."/>
            <person name="Hunter J.E."/>
            <person name="Alcolombri U."/>
            <person name="Smriga S."/>
            <person name="Mincer T."/>
            <person name="Lowenstein D.P."/>
            <person name="Peaudecerf F.J."/>
            <person name="Fernandez V.I."/>
            <person name="Fredricks H."/>
            <person name="Almblad H."/>
            <person name="Harrison J.J."/>
            <person name="Stocker R."/>
            <person name="Van Mooy B.A.S."/>
        </authorList>
    </citation>
    <scope>NUCLEOTIDE SEQUENCE [LARGE SCALE GENOMIC DNA]</scope>
    <source>
        <strain evidence="7 8">A252</strain>
        <plasmid evidence="7 8">megaplasmid</plasmid>
    </source>
</reference>
<accession>A0ABX8J072</accession>
<dbReference type="RefSeq" id="WP_216707291.1">
    <property type="nucleotide sequence ID" value="NZ_CP076684.1"/>
</dbReference>
<evidence type="ECO:0000256" key="5">
    <source>
        <dbReference type="ARBA" id="ARBA00023136"/>
    </source>
</evidence>
<keyword evidence="5 6" id="KW-0472">Membrane</keyword>
<keyword evidence="3 6" id="KW-0812">Transmembrane</keyword>
<evidence type="ECO:0000313" key="8">
    <source>
        <dbReference type="Proteomes" id="UP000683436"/>
    </source>
</evidence>
<keyword evidence="8" id="KW-1185">Reference proteome</keyword>
<dbReference type="PANTHER" id="PTHR30086:SF20">
    <property type="entry name" value="ARGININE EXPORTER PROTEIN ARGO-RELATED"/>
    <property type="match status" value="1"/>
</dbReference>